<gene>
    <name evidence="3" type="ORF">E6K76_05995</name>
</gene>
<dbReference type="InterPro" id="IPR014710">
    <property type="entry name" value="RmlC-like_jellyroll"/>
</dbReference>
<feature type="site" description="Participates in a stacking interaction with the thymidine ring of dTDP-4-oxo-6-deoxyglucose" evidence="1">
    <location>
        <position position="128"/>
    </location>
</feature>
<protein>
    <submittedName>
        <fullName evidence="3">dTDP-4-dehydrorhamnose 3,5-epimerase</fullName>
    </submittedName>
</protein>
<feature type="domain" description="Capsular polysaccharide assembling protein CapF C-terminal" evidence="2">
    <location>
        <begin position="17"/>
        <end position="136"/>
    </location>
</feature>
<evidence type="ECO:0000313" key="3">
    <source>
        <dbReference type="EMBL" id="TMQ59026.1"/>
    </source>
</evidence>
<evidence type="ECO:0000313" key="4">
    <source>
        <dbReference type="Proteomes" id="UP000316852"/>
    </source>
</evidence>
<evidence type="ECO:0000259" key="2">
    <source>
        <dbReference type="Pfam" id="PF14667"/>
    </source>
</evidence>
<accession>A0A538T5W3</accession>
<dbReference type="GO" id="GO:0000271">
    <property type="term" value="P:polysaccharide biosynthetic process"/>
    <property type="evidence" value="ECO:0007669"/>
    <property type="project" value="TreeGrafter"/>
</dbReference>
<name>A0A538T5W3_UNCEI</name>
<dbReference type="InterPro" id="IPR029303">
    <property type="entry name" value="CapF_C"/>
</dbReference>
<dbReference type="AlphaFoldDB" id="A0A538T5W3"/>
<dbReference type="PANTHER" id="PTHR21047">
    <property type="entry name" value="DTDP-6-DEOXY-D-GLUCOSE-3,5 EPIMERASE"/>
    <property type="match status" value="1"/>
</dbReference>
<reference evidence="3 4" key="1">
    <citation type="journal article" date="2019" name="Nat. Microbiol.">
        <title>Mediterranean grassland soil C-N compound turnover is dependent on rainfall and depth, and is mediated by genomically divergent microorganisms.</title>
        <authorList>
            <person name="Diamond S."/>
            <person name="Andeer P.F."/>
            <person name="Li Z."/>
            <person name="Crits-Christoph A."/>
            <person name="Burstein D."/>
            <person name="Anantharaman K."/>
            <person name="Lane K.R."/>
            <person name="Thomas B.C."/>
            <person name="Pan C."/>
            <person name="Northen T.R."/>
            <person name="Banfield J.F."/>
        </authorList>
    </citation>
    <scope>NUCLEOTIDE SEQUENCE [LARGE SCALE GENOMIC DNA]</scope>
    <source>
        <strain evidence="3">WS_6</strain>
    </source>
</reference>
<comment type="caution">
    <text evidence="3">The sequence shown here is derived from an EMBL/GenBank/DDBJ whole genome shotgun (WGS) entry which is preliminary data.</text>
</comment>
<organism evidence="3 4">
    <name type="scientific">Eiseniibacteriota bacterium</name>
    <dbReference type="NCBI Taxonomy" id="2212470"/>
    <lineage>
        <taxon>Bacteria</taxon>
        <taxon>Candidatus Eiseniibacteriota</taxon>
    </lineage>
</organism>
<dbReference type="Pfam" id="PF14667">
    <property type="entry name" value="Polysacc_synt_C"/>
    <property type="match status" value="1"/>
</dbReference>
<dbReference type="InterPro" id="IPR011051">
    <property type="entry name" value="RmlC_Cupin_sf"/>
</dbReference>
<dbReference type="Gene3D" id="2.60.120.10">
    <property type="entry name" value="Jelly Rolls"/>
    <property type="match status" value="1"/>
</dbReference>
<dbReference type="InterPro" id="IPR000888">
    <property type="entry name" value="RmlC-like"/>
</dbReference>
<dbReference type="SUPFAM" id="SSF51182">
    <property type="entry name" value="RmlC-like cupins"/>
    <property type="match status" value="1"/>
</dbReference>
<dbReference type="PANTHER" id="PTHR21047:SF2">
    <property type="entry name" value="THYMIDINE DIPHOSPHO-4-KETO-RHAMNOSE 3,5-EPIMERASE"/>
    <property type="match status" value="1"/>
</dbReference>
<dbReference type="GO" id="GO:0005829">
    <property type="term" value="C:cytosol"/>
    <property type="evidence" value="ECO:0007669"/>
    <property type="project" value="TreeGrafter"/>
</dbReference>
<dbReference type="GO" id="GO:0008830">
    <property type="term" value="F:dTDP-4-dehydrorhamnose 3,5-epimerase activity"/>
    <property type="evidence" value="ECO:0007669"/>
    <property type="project" value="InterPro"/>
</dbReference>
<dbReference type="Proteomes" id="UP000316852">
    <property type="component" value="Unassembled WGS sequence"/>
</dbReference>
<evidence type="ECO:0000256" key="1">
    <source>
        <dbReference type="PIRSR" id="PIRSR600888-3"/>
    </source>
</evidence>
<sequence>MMQLIHGVHVKPLKIIADERGYLMEMLRSDDSFFQRFGQSYVSVAYPGVVKGWHFHKIQTDHFVIVKGMMKVVLYDQRDGSPTRGLINEFFMGEKNPILVTIPPGVVHGMKGIGTEPAMLVNVPTELYRYDQPDEYRIDPHKNDIPYSWDRKDG</sequence>
<dbReference type="EMBL" id="VBOW01000026">
    <property type="protein sequence ID" value="TMQ59026.1"/>
    <property type="molecule type" value="Genomic_DNA"/>
</dbReference>
<proteinExistence type="predicted"/>